<dbReference type="Pfam" id="PF00561">
    <property type="entry name" value="Abhydrolase_1"/>
    <property type="match status" value="1"/>
</dbReference>
<dbReference type="RefSeq" id="XP_018001860.1">
    <property type="nucleotide sequence ID" value="XM_018145930.1"/>
</dbReference>
<dbReference type="VEuPathDB" id="FungiDB:AB675_5696"/>
<feature type="chain" id="PRO_5005873072" evidence="3">
    <location>
        <begin position="18"/>
        <end position="504"/>
    </location>
</feature>
<dbReference type="Pfam" id="PF08386">
    <property type="entry name" value="Abhydrolase_4"/>
    <property type="match status" value="1"/>
</dbReference>
<comment type="similarity">
    <text evidence="1">Belongs to the peptidase S33 family.</text>
</comment>
<evidence type="ECO:0000259" key="5">
    <source>
        <dbReference type="Pfam" id="PF08386"/>
    </source>
</evidence>
<accession>A0A0N1H6U5</accession>
<dbReference type="PANTHER" id="PTHR43248">
    <property type="entry name" value="2-SUCCINYL-6-HYDROXY-2,4-CYCLOHEXADIENE-1-CARBOXYLATE SYNTHASE"/>
    <property type="match status" value="1"/>
</dbReference>
<evidence type="ECO:0000256" key="1">
    <source>
        <dbReference type="ARBA" id="ARBA00010088"/>
    </source>
</evidence>
<dbReference type="GeneID" id="28737810"/>
<evidence type="ECO:0000256" key="3">
    <source>
        <dbReference type="SAM" id="SignalP"/>
    </source>
</evidence>
<dbReference type="OrthoDB" id="425534at2759"/>
<keyword evidence="2 6" id="KW-0378">Hydrolase</keyword>
<dbReference type="STRING" id="1664694.A0A0N1H6U5"/>
<dbReference type="SUPFAM" id="SSF53474">
    <property type="entry name" value="alpha/beta-Hydrolases"/>
    <property type="match status" value="2"/>
</dbReference>
<keyword evidence="3" id="KW-0732">Signal</keyword>
<dbReference type="InterPro" id="IPR000073">
    <property type="entry name" value="AB_hydrolase_1"/>
</dbReference>
<sequence>MQSTLLVLSTICSLASAAIQWGNCSNAIIPLASPKLQCATLSVPLNWSDTSSTNITIGLTRVEAGDTSKRIGSLIFNPGGPGEPASTVLAGQALGFPLFSTNISDVFDLVGFDPRGVGPFSTPVICDPEVFNTRINYYPNSTSQYNDLVTANKAIWQNCHNLTGDLLYNVDTLSVAKDLEALRIALDDGPLNFLGISYGTVIAQTYARLHPSSFRTIAMDAVVDHNISATAQFFDEAQTYEASLHRFASWCSSTNSTFCPLKGKDVISIFNATVANATRSPLPVPGCVNTDPSITGGCFANITAAELISTAQTLLTFKDPNAPVTLGWPALAGALALAAQGNGTAMAQAFAAANLATSNISSLFAGTVIPCLDDYTGINSFADIQYRLRLGEYVAPLTKGISEKWRQQVRCIGFPIPPTYPQTDMSVNNTGKGDKEMLLATSEWDPNVPWLWAEQARSAIGNATLVLREGDGHTSFYLGGKTTRVIEEYFVSGVAPEQGLVVPS</sequence>
<evidence type="ECO:0000259" key="4">
    <source>
        <dbReference type="Pfam" id="PF00561"/>
    </source>
</evidence>
<keyword evidence="7" id="KW-1185">Reference proteome</keyword>
<evidence type="ECO:0000313" key="7">
    <source>
        <dbReference type="Proteomes" id="UP000038010"/>
    </source>
</evidence>
<dbReference type="Gene3D" id="3.40.50.1820">
    <property type="entry name" value="alpha/beta hydrolase"/>
    <property type="match status" value="1"/>
</dbReference>
<dbReference type="InterPro" id="IPR051601">
    <property type="entry name" value="Serine_prot/Carboxylest_S33"/>
</dbReference>
<dbReference type="EMBL" id="LFJN01000008">
    <property type="protein sequence ID" value="KPI41897.1"/>
    <property type="molecule type" value="Genomic_DNA"/>
</dbReference>
<dbReference type="AlphaFoldDB" id="A0A0N1H6U5"/>
<protein>
    <submittedName>
        <fullName evidence="6">Putative hydrolase YuaR</fullName>
    </submittedName>
</protein>
<comment type="caution">
    <text evidence="6">The sequence shown here is derived from an EMBL/GenBank/DDBJ whole genome shotgun (WGS) entry which is preliminary data.</text>
</comment>
<gene>
    <name evidence="6" type="ORF">AB675_5696</name>
</gene>
<dbReference type="GO" id="GO:0016787">
    <property type="term" value="F:hydrolase activity"/>
    <property type="evidence" value="ECO:0007669"/>
    <property type="project" value="UniProtKB-KW"/>
</dbReference>
<feature type="domain" description="Peptidase S33 tripeptidyl aminopeptidase-like C-terminal" evidence="5">
    <location>
        <begin position="403"/>
        <end position="500"/>
    </location>
</feature>
<organism evidence="6 7">
    <name type="scientific">Cyphellophora attinorum</name>
    <dbReference type="NCBI Taxonomy" id="1664694"/>
    <lineage>
        <taxon>Eukaryota</taxon>
        <taxon>Fungi</taxon>
        <taxon>Dikarya</taxon>
        <taxon>Ascomycota</taxon>
        <taxon>Pezizomycotina</taxon>
        <taxon>Eurotiomycetes</taxon>
        <taxon>Chaetothyriomycetidae</taxon>
        <taxon>Chaetothyriales</taxon>
        <taxon>Cyphellophoraceae</taxon>
        <taxon>Cyphellophora</taxon>
    </lineage>
</organism>
<reference evidence="6 7" key="1">
    <citation type="submission" date="2015-06" db="EMBL/GenBank/DDBJ databases">
        <title>Draft genome of the ant-associated black yeast Phialophora attae CBS 131958.</title>
        <authorList>
            <person name="Moreno L.F."/>
            <person name="Stielow B.J."/>
            <person name="de Hoog S."/>
            <person name="Vicente V.A."/>
            <person name="Weiss V.A."/>
            <person name="de Vries M."/>
            <person name="Cruz L.M."/>
            <person name="Souza E.M."/>
        </authorList>
    </citation>
    <scope>NUCLEOTIDE SEQUENCE [LARGE SCALE GENOMIC DNA]</scope>
    <source>
        <strain evidence="6 7">CBS 131958</strain>
    </source>
</reference>
<dbReference type="Proteomes" id="UP000038010">
    <property type="component" value="Unassembled WGS sequence"/>
</dbReference>
<name>A0A0N1H6U5_9EURO</name>
<feature type="signal peptide" evidence="3">
    <location>
        <begin position="1"/>
        <end position="17"/>
    </location>
</feature>
<dbReference type="InterPro" id="IPR013595">
    <property type="entry name" value="Pept_S33_TAP-like_C"/>
</dbReference>
<evidence type="ECO:0000256" key="2">
    <source>
        <dbReference type="ARBA" id="ARBA00022801"/>
    </source>
</evidence>
<dbReference type="InterPro" id="IPR029058">
    <property type="entry name" value="AB_hydrolase_fold"/>
</dbReference>
<evidence type="ECO:0000313" key="6">
    <source>
        <dbReference type="EMBL" id="KPI41897.1"/>
    </source>
</evidence>
<feature type="domain" description="AB hydrolase-1" evidence="4">
    <location>
        <begin position="74"/>
        <end position="238"/>
    </location>
</feature>
<dbReference type="PANTHER" id="PTHR43248:SF30">
    <property type="entry name" value="AB HYDROLASE-1 DOMAIN-CONTAINING PROTEIN"/>
    <property type="match status" value="1"/>
</dbReference>
<proteinExistence type="inferred from homology"/>